<proteinExistence type="predicted"/>
<dbReference type="EMBL" id="CP038908">
    <property type="protein sequence ID" value="QGO06915.1"/>
    <property type="molecule type" value="Genomic_DNA"/>
</dbReference>
<dbReference type="Proteomes" id="UP000422232">
    <property type="component" value="Chromosome"/>
</dbReference>
<name>A0A9Q6LMX5_PISSA</name>
<dbReference type="RefSeq" id="WP_054300480.1">
    <property type="nucleotide sequence ID" value="NZ_CP012413.1"/>
</dbReference>
<gene>
    <name evidence="1" type="ORF">Psal009_02850</name>
</gene>
<evidence type="ECO:0000313" key="2">
    <source>
        <dbReference type="Proteomes" id="UP000422232"/>
    </source>
</evidence>
<evidence type="ECO:0000313" key="1">
    <source>
        <dbReference type="EMBL" id="QGO06915.1"/>
    </source>
</evidence>
<protein>
    <submittedName>
        <fullName evidence="1">Uncharacterized protein</fullName>
    </submittedName>
</protein>
<organism evidence="1 2">
    <name type="scientific">Piscirickettsia salmonis</name>
    <dbReference type="NCBI Taxonomy" id="1238"/>
    <lineage>
        <taxon>Bacteria</taxon>
        <taxon>Pseudomonadati</taxon>
        <taxon>Pseudomonadota</taxon>
        <taxon>Gammaproteobacteria</taxon>
        <taxon>Thiotrichales</taxon>
        <taxon>Piscirickettsiaceae</taxon>
        <taxon>Piscirickettsia</taxon>
    </lineage>
</organism>
<keyword evidence="2" id="KW-1185">Reference proteome</keyword>
<accession>A0A9Q6LMX5</accession>
<dbReference type="AlphaFoldDB" id="A0A9Q6LMX5"/>
<sequence>MDNQSVHIRDVLNSLQQITGQPWREVQDKARISLAFNTDLADHTVLPTEQSMWPTRTRYIAPVAHDQEGSHESWWDKTKGFFSMVEDSAKHGLHYVEGHPGKTLAYVGMAVFAVTPMGWVVDGIAGATAGAGLLIDSAVAIRTAQIGETLMEENNLFYQLKDVTQGAQQIGSGFAKAMPHLTSLSAVFANNWDHSEGVFFESHFYKALVMSANDLSMPIAANSVIYGGVEALGSLPGILEKDEVALAKLKKSLGMVGGGLTTIAGLGSVDGVYKALKNG</sequence>
<reference evidence="1 2" key="1">
    <citation type="submission" date="2019-04" db="EMBL/GenBank/DDBJ databases">
        <title>Complete genome sequencing of Piscirickettsia salmonis strain Psal-009.</title>
        <authorList>
            <person name="Schober I."/>
            <person name="Bunk B."/>
            <person name="Sproer C."/>
            <person name="Carril G.P."/>
            <person name="Riedel T."/>
            <person name="Flores-Herrera P.A."/>
            <person name="Nourdin-Galindo G."/>
            <person name="Marshall S.H."/>
            <person name="Overmann J."/>
        </authorList>
    </citation>
    <scope>NUCLEOTIDE SEQUENCE [LARGE SCALE GENOMIC DNA]</scope>
    <source>
        <strain evidence="1 2">Psal-009</strain>
    </source>
</reference>